<protein>
    <submittedName>
        <fullName evidence="2">Uncharacterized protein LOC18612641 isoform X1</fullName>
    </submittedName>
</protein>
<evidence type="ECO:0000313" key="1">
    <source>
        <dbReference type="Proteomes" id="UP000694886"/>
    </source>
</evidence>
<accession>A0AB32W4V2</accession>
<dbReference type="AlphaFoldDB" id="A0AB32W4V2"/>
<gene>
    <name evidence="2" type="primary">LOC18612641</name>
</gene>
<dbReference type="Proteomes" id="UP000694886">
    <property type="component" value="Chromosome 1"/>
</dbReference>
<dbReference type="PANTHER" id="PTHR33132:SF144">
    <property type="entry name" value="SERINE-RICH PROTEIN-LIKE PROTEIN"/>
    <property type="match status" value="1"/>
</dbReference>
<name>A0AB32W4V2_THECC</name>
<dbReference type="PANTHER" id="PTHR33132">
    <property type="entry name" value="OSJNBB0118P14.9 PROTEIN"/>
    <property type="match status" value="1"/>
</dbReference>
<dbReference type="RefSeq" id="XP_017974522.1">
    <property type="nucleotide sequence ID" value="XM_018119033.1"/>
</dbReference>
<reference evidence="1" key="1">
    <citation type="journal article" date="1997" name="Nucleic Acids Res.">
        <title>tRNAscan-SE: a program for improved detection of transfer RNA genes in genomic sequence.</title>
        <authorList>
            <person name="Lowe T.M."/>
            <person name="Eddy S.R."/>
        </authorList>
    </citation>
    <scope>NUCLEOTIDE SEQUENCE [LARGE SCALE GENOMIC DNA]</scope>
    <source>
        <strain evidence="1">r\B97-61/B2</strain>
    </source>
</reference>
<dbReference type="Gramene" id="Tc01v2_t017740.2">
    <property type="protein sequence ID" value="Tc01v2_p017740.2"/>
    <property type="gene ID" value="Tc01v2_g017740"/>
</dbReference>
<sequence>MPAESLKSEKSEPIPMAAWPTLIKCPPNGGEELMKAKKNVMATKASLESKKSCICSPTSHAGSFRCHLHRATAATQNSSCCSTANSSNKLKGAGGQPVLSRFGRASSLKLKPVPESSLPGQ</sequence>
<organism evidence="1 2">
    <name type="scientific">Theobroma cacao</name>
    <name type="common">Cacao</name>
    <name type="synonym">Cocoa</name>
    <dbReference type="NCBI Taxonomy" id="3641"/>
    <lineage>
        <taxon>Eukaryota</taxon>
        <taxon>Viridiplantae</taxon>
        <taxon>Streptophyta</taxon>
        <taxon>Embryophyta</taxon>
        <taxon>Tracheophyta</taxon>
        <taxon>Spermatophyta</taxon>
        <taxon>Magnoliopsida</taxon>
        <taxon>eudicotyledons</taxon>
        <taxon>Gunneridae</taxon>
        <taxon>Pentapetalae</taxon>
        <taxon>rosids</taxon>
        <taxon>malvids</taxon>
        <taxon>Malvales</taxon>
        <taxon>Malvaceae</taxon>
        <taxon>Byttnerioideae</taxon>
        <taxon>Theobroma</taxon>
    </lineage>
</organism>
<reference evidence="2" key="2">
    <citation type="submission" date="2025-08" db="UniProtKB">
        <authorList>
            <consortium name="RefSeq"/>
        </authorList>
    </citation>
    <scope>IDENTIFICATION</scope>
</reference>
<evidence type="ECO:0000313" key="2">
    <source>
        <dbReference type="RefSeq" id="XP_017974522.1"/>
    </source>
</evidence>
<dbReference type="GeneID" id="18612641"/>
<proteinExistence type="predicted"/>